<keyword evidence="1" id="KW-0596">Phosphopantetheine</keyword>
<dbReference type="SMART" id="SM00823">
    <property type="entry name" value="PKS_PP"/>
    <property type="match status" value="1"/>
</dbReference>
<dbReference type="Pfam" id="PF00550">
    <property type="entry name" value="PP-binding"/>
    <property type="match status" value="1"/>
</dbReference>
<dbReference type="PROSITE" id="PS50075">
    <property type="entry name" value="CARRIER"/>
    <property type="match status" value="1"/>
</dbReference>
<dbReference type="InterPro" id="IPR020806">
    <property type="entry name" value="PKS_PP-bd"/>
</dbReference>
<evidence type="ECO:0000259" key="3">
    <source>
        <dbReference type="PROSITE" id="PS50075"/>
    </source>
</evidence>
<evidence type="ECO:0000313" key="4">
    <source>
        <dbReference type="EMBL" id="GAA1954370.1"/>
    </source>
</evidence>
<dbReference type="EMBL" id="BAAANN010000008">
    <property type="protein sequence ID" value="GAA1954370.1"/>
    <property type="molecule type" value="Genomic_DNA"/>
</dbReference>
<evidence type="ECO:0000256" key="2">
    <source>
        <dbReference type="ARBA" id="ARBA00022553"/>
    </source>
</evidence>
<organism evidence="4 5">
    <name type="scientific">Amycolatopsis minnesotensis</name>
    <dbReference type="NCBI Taxonomy" id="337894"/>
    <lineage>
        <taxon>Bacteria</taxon>
        <taxon>Bacillati</taxon>
        <taxon>Actinomycetota</taxon>
        <taxon>Actinomycetes</taxon>
        <taxon>Pseudonocardiales</taxon>
        <taxon>Pseudonocardiaceae</taxon>
        <taxon>Amycolatopsis</taxon>
    </lineage>
</organism>
<name>A0ABP5BXK7_9PSEU</name>
<proteinExistence type="predicted"/>
<dbReference type="Gene3D" id="1.10.1200.10">
    <property type="entry name" value="ACP-like"/>
    <property type="match status" value="1"/>
</dbReference>
<dbReference type="InterPro" id="IPR036736">
    <property type="entry name" value="ACP-like_sf"/>
</dbReference>
<comment type="caution">
    <text evidence="4">The sequence shown here is derived from an EMBL/GenBank/DDBJ whole genome shotgun (WGS) entry which is preliminary data.</text>
</comment>
<dbReference type="RefSeq" id="WP_344416959.1">
    <property type="nucleotide sequence ID" value="NZ_BAAANN010000008.1"/>
</dbReference>
<dbReference type="SUPFAM" id="SSF47336">
    <property type="entry name" value="ACP-like"/>
    <property type="match status" value="1"/>
</dbReference>
<reference evidence="5" key="1">
    <citation type="journal article" date="2019" name="Int. J. Syst. Evol. Microbiol.">
        <title>The Global Catalogue of Microorganisms (GCM) 10K type strain sequencing project: providing services to taxonomists for standard genome sequencing and annotation.</title>
        <authorList>
            <consortium name="The Broad Institute Genomics Platform"/>
            <consortium name="The Broad Institute Genome Sequencing Center for Infectious Disease"/>
            <person name="Wu L."/>
            <person name="Ma J."/>
        </authorList>
    </citation>
    <scope>NUCLEOTIDE SEQUENCE [LARGE SCALE GENOMIC DNA]</scope>
    <source>
        <strain evidence="5">JCM 14545</strain>
    </source>
</reference>
<evidence type="ECO:0000313" key="5">
    <source>
        <dbReference type="Proteomes" id="UP001501116"/>
    </source>
</evidence>
<protein>
    <recommendedName>
        <fullName evidence="3">Carrier domain-containing protein</fullName>
    </recommendedName>
</protein>
<keyword evidence="5" id="KW-1185">Reference proteome</keyword>
<gene>
    <name evidence="4" type="ORF">GCM10009754_24770</name>
</gene>
<dbReference type="InterPro" id="IPR009081">
    <property type="entry name" value="PP-bd_ACP"/>
</dbReference>
<feature type="domain" description="Carrier" evidence="3">
    <location>
        <begin position="1"/>
        <end position="73"/>
    </location>
</feature>
<keyword evidence="2" id="KW-0597">Phosphoprotein</keyword>
<sequence length="75" mass="8350">METQRKMIDVWSEVFKKPVTAETDFFDDLEGDSMTAAAVAHWAGIEFGVTVPIEEVFERPTPAELTAYVDELLAG</sequence>
<evidence type="ECO:0000256" key="1">
    <source>
        <dbReference type="ARBA" id="ARBA00022450"/>
    </source>
</evidence>
<accession>A0ABP5BXK7</accession>
<dbReference type="Proteomes" id="UP001501116">
    <property type="component" value="Unassembled WGS sequence"/>
</dbReference>